<feature type="transmembrane region" description="Helical" evidence="9">
    <location>
        <begin position="236"/>
        <end position="254"/>
    </location>
</feature>
<keyword evidence="5 9" id="KW-1278">Translocase</keyword>
<comment type="cofactor">
    <cofactor evidence="9">
        <name>Mg(2+)</name>
        <dbReference type="ChEBI" id="CHEBI:18420"/>
    </cofactor>
</comment>
<keyword evidence="2 9" id="KW-0813">Transport</keyword>
<feature type="transmembrane region" description="Helical" evidence="9">
    <location>
        <begin position="412"/>
        <end position="430"/>
    </location>
</feature>
<dbReference type="NCBIfam" id="NF001960">
    <property type="entry name" value="PRK00733.3-5"/>
    <property type="match status" value="1"/>
</dbReference>
<dbReference type="GO" id="GO:0004427">
    <property type="term" value="F:inorganic diphosphate phosphatase activity"/>
    <property type="evidence" value="ECO:0007669"/>
    <property type="project" value="UniProtKB-UniRule"/>
</dbReference>
<reference evidence="10" key="1">
    <citation type="journal article" date="2014" name="Genome Biol. Evol.">
        <title>Pangenome evidence for extensive interdomain horizontal transfer affecting lineage core and shell genes in uncultured planktonic thaumarchaeota and euryarchaeota.</title>
        <authorList>
            <person name="Deschamps P."/>
            <person name="Zivanovic Y."/>
            <person name="Moreira D."/>
            <person name="Rodriguez-Valera F."/>
            <person name="Lopez-Garcia P."/>
        </authorList>
    </citation>
    <scope>NUCLEOTIDE SEQUENCE</scope>
</reference>
<evidence type="ECO:0000256" key="3">
    <source>
        <dbReference type="ARBA" id="ARBA00022692"/>
    </source>
</evidence>
<dbReference type="NCBIfam" id="TIGR01104">
    <property type="entry name" value="V_PPase"/>
    <property type="match status" value="1"/>
</dbReference>
<gene>
    <name evidence="9 10" type="primary">hppA</name>
</gene>
<organism evidence="10">
    <name type="scientific">uncultured marine thaumarchaeote AD1000_06_A03</name>
    <dbReference type="NCBI Taxonomy" id="1455884"/>
    <lineage>
        <taxon>Archaea</taxon>
        <taxon>Nitrososphaerota</taxon>
        <taxon>environmental samples</taxon>
    </lineage>
</organism>
<feature type="transmembrane region" description="Helical" evidence="9">
    <location>
        <begin position="130"/>
        <end position="155"/>
    </location>
</feature>
<evidence type="ECO:0000256" key="5">
    <source>
        <dbReference type="ARBA" id="ARBA00022967"/>
    </source>
</evidence>
<comment type="function">
    <text evidence="9">Proton pump that utilizes the energy of pyrophosphate hydrolysis as the driving force for proton movement across the membrane. Generates a proton motive force.</text>
</comment>
<evidence type="ECO:0000256" key="4">
    <source>
        <dbReference type="ARBA" id="ARBA00022842"/>
    </source>
</evidence>
<feature type="transmembrane region" description="Helical" evidence="9">
    <location>
        <begin position="514"/>
        <end position="533"/>
    </location>
</feature>
<dbReference type="GO" id="GO:0009678">
    <property type="term" value="F:diphosphate hydrolysis-driven proton transmembrane transporter activity"/>
    <property type="evidence" value="ECO:0007669"/>
    <property type="project" value="UniProtKB-UniRule"/>
</dbReference>
<dbReference type="HAMAP" id="MF_01129">
    <property type="entry name" value="PPase_energized_pump"/>
    <property type="match status" value="1"/>
</dbReference>
<feature type="transmembrane region" description="Helical" evidence="9">
    <location>
        <begin position="318"/>
        <end position="342"/>
    </location>
</feature>
<dbReference type="GO" id="GO:0000287">
    <property type="term" value="F:magnesium ion binding"/>
    <property type="evidence" value="ECO:0007669"/>
    <property type="project" value="UniProtKB-UniRule"/>
</dbReference>
<feature type="transmembrane region" description="Helical" evidence="9">
    <location>
        <begin position="293"/>
        <end position="312"/>
    </location>
</feature>
<evidence type="ECO:0000256" key="6">
    <source>
        <dbReference type="ARBA" id="ARBA00022989"/>
    </source>
</evidence>
<dbReference type="PIRSF" id="PIRSF001265">
    <property type="entry name" value="H+-PPase"/>
    <property type="match status" value="1"/>
</dbReference>
<sequence>MADPLTLIDYIAPLVGFLSIAFAGLIALQINKHEIGTEKMTEIYNAIRTGSKAYLYRQYKTISIIAIVLAIVLFIAFDNPRDGIPKISFSFLVGAAFSLLAGYVGMDVATRANARTATAGKHGTQLPLDIAYRGGLVMGLFNVGLSLIAVSALFYLYGQEISLIVGLAFGSSLAALFAQLGGGIFTKAADVGADLVGKVEAGIPEDDPRNPAVIADNVGDNVGDVAGRGADLFESITAENIAAMIVGVAIASILDNSAFVILPLLACALGLIATVIGLPFVRSKNFTDPMIPMRNGMIVTTILVIIGLYFLITQTVQSINLFYASLVGVFSSLMIFVITLYYTASKYRPVNTISEASESGPGVNIITGFSVALESTVLPILVIIFALGGGFYFGELFALEHAGKISPQLGGIYGTAVATMGMLSVAGVILSMDGFGPIVDNAGGMAEMSGADKSLRDRIDLFDAAGNTTKALTKGYALSSAGLAALILFQAYLIDLTHLSNEIVTVESIIINLIDYKIIIALFIGGLLPYAFASFAIRAVGKTAFEVVAEVRRQFKEKPGILKGTESPDYGKAIDISTIAAQKEMIIPGLLPVVVPLIVGVVLGPFAVGAFLLSATVSGTLLAFMMNTGGAAWDNAKKNIETGKFGGKGSDAHKAAVVGDTLGDPFKDTAGPALHVLVKLINTISLTFIPLFLLFA</sequence>
<comment type="subcellular location">
    <subcellularLocation>
        <location evidence="9">Cell membrane</location>
        <topology evidence="9">Multi-pass membrane protein</topology>
    </subcellularLocation>
    <subcellularLocation>
        <location evidence="1">Endomembrane system</location>
        <topology evidence="1">Multi-pass membrane protein</topology>
    </subcellularLocation>
</comment>
<evidence type="ECO:0000313" key="10">
    <source>
        <dbReference type="EMBL" id="AIE90740.1"/>
    </source>
</evidence>
<feature type="transmembrane region" description="Helical" evidence="9">
    <location>
        <begin position="260"/>
        <end position="281"/>
    </location>
</feature>
<dbReference type="GO" id="GO:0012505">
    <property type="term" value="C:endomembrane system"/>
    <property type="evidence" value="ECO:0007669"/>
    <property type="project" value="UniProtKB-SubCell"/>
</dbReference>
<comment type="caution">
    <text evidence="9">Lacks conserved residue(s) required for the propagation of feature annotation.</text>
</comment>
<feature type="transmembrane region" description="Helical" evidence="9">
    <location>
        <begin position="363"/>
        <end position="392"/>
    </location>
</feature>
<proteinExistence type="inferred from homology"/>
<evidence type="ECO:0000256" key="8">
    <source>
        <dbReference type="ARBA" id="ARBA00023136"/>
    </source>
</evidence>
<evidence type="ECO:0000256" key="1">
    <source>
        <dbReference type="ARBA" id="ARBA00004127"/>
    </source>
</evidence>
<dbReference type="Pfam" id="PF03030">
    <property type="entry name" value="H_PPase"/>
    <property type="match status" value="1"/>
</dbReference>
<feature type="transmembrane region" description="Helical" evidence="9">
    <location>
        <begin position="89"/>
        <end position="109"/>
    </location>
</feature>
<feature type="transmembrane region" description="Helical" evidence="9">
    <location>
        <begin position="476"/>
        <end position="494"/>
    </location>
</feature>
<dbReference type="EC" id="7.1.3.1" evidence="9"/>
<evidence type="ECO:0000256" key="9">
    <source>
        <dbReference type="HAMAP-Rule" id="MF_01129"/>
    </source>
</evidence>
<feature type="transmembrane region" description="Helical" evidence="9">
    <location>
        <begin position="673"/>
        <end position="695"/>
    </location>
</feature>
<evidence type="ECO:0000256" key="2">
    <source>
        <dbReference type="ARBA" id="ARBA00022448"/>
    </source>
</evidence>
<feature type="transmembrane region" description="Helical" evidence="9">
    <location>
        <begin position="161"/>
        <end position="178"/>
    </location>
</feature>
<dbReference type="PANTHER" id="PTHR31998">
    <property type="entry name" value="K(+)-INSENSITIVE PYROPHOSPHATE-ENERGIZED PROTON PUMP"/>
    <property type="match status" value="1"/>
</dbReference>
<dbReference type="EMBL" id="KF900317">
    <property type="protein sequence ID" value="AIE90740.1"/>
    <property type="molecule type" value="Genomic_DNA"/>
</dbReference>
<comment type="similarity">
    <text evidence="9">Belongs to the H(+)-translocating pyrophosphatase (TC 3.A.10) family. K(+)-insensitive subfamily.</text>
</comment>
<keyword evidence="10" id="KW-0378">Hydrolase</keyword>
<keyword evidence="4 9" id="KW-0460">Magnesium</keyword>
<keyword evidence="3 9" id="KW-0812">Transmembrane</keyword>
<feature type="transmembrane region" description="Helical" evidence="9">
    <location>
        <begin position="59"/>
        <end position="77"/>
    </location>
</feature>
<keyword evidence="8 9" id="KW-0472">Membrane</keyword>
<keyword evidence="9" id="KW-1003">Cell membrane</keyword>
<protein>
    <recommendedName>
        <fullName evidence="9">K(+)-insensitive pyrophosphate-energized proton pump</fullName>
        <ecNumber evidence="9">7.1.3.1</ecNumber>
    </recommendedName>
    <alternativeName>
        <fullName evidence="9">Membrane-bound proton-translocating pyrophosphatase</fullName>
    </alternativeName>
    <alternativeName>
        <fullName evidence="9">Pyrophosphate-energized inorganic pyrophosphatase</fullName>
        <shortName evidence="9">H(+)-PPase</shortName>
    </alternativeName>
</protein>
<keyword evidence="9" id="KW-0375">Hydrogen ion transport</keyword>
<keyword evidence="7 9" id="KW-0406">Ion transport</keyword>
<dbReference type="NCBIfam" id="NF001953">
    <property type="entry name" value="PRK00733.2-1"/>
    <property type="match status" value="1"/>
</dbReference>
<accession>A0A075FH70</accession>
<name>A0A075FH70_9ARCH</name>
<evidence type="ECO:0000256" key="7">
    <source>
        <dbReference type="ARBA" id="ARBA00023065"/>
    </source>
</evidence>
<dbReference type="AlphaFoldDB" id="A0A075FH70"/>
<keyword evidence="6 9" id="KW-1133">Transmembrane helix</keyword>
<feature type="transmembrane region" description="Helical" evidence="9">
    <location>
        <begin position="12"/>
        <end position="30"/>
    </location>
</feature>
<dbReference type="GO" id="GO:0005886">
    <property type="term" value="C:plasma membrane"/>
    <property type="evidence" value="ECO:0007669"/>
    <property type="project" value="UniProtKB-SubCell"/>
</dbReference>
<feature type="site" description="Determinant of potassium independence" evidence="9">
    <location>
        <position position="470"/>
    </location>
</feature>
<comment type="subunit">
    <text evidence="9">Homodimer.</text>
</comment>
<comment type="catalytic activity">
    <reaction evidence="9">
        <text>diphosphate + H2O + H(+)(in) = 2 phosphate + 2 H(+)(out)</text>
        <dbReference type="Rhea" id="RHEA:13973"/>
        <dbReference type="ChEBI" id="CHEBI:15377"/>
        <dbReference type="ChEBI" id="CHEBI:15378"/>
        <dbReference type="ChEBI" id="CHEBI:33019"/>
        <dbReference type="ChEBI" id="CHEBI:43474"/>
        <dbReference type="EC" id="7.1.3.1"/>
    </reaction>
</comment>
<feature type="transmembrane region" description="Helical" evidence="9">
    <location>
        <begin position="590"/>
        <end position="617"/>
    </location>
</feature>
<dbReference type="InterPro" id="IPR004131">
    <property type="entry name" value="PPase-energised_H-pump"/>
</dbReference>